<proteinExistence type="predicted"/>
<dbReference type="Proteomes" id="UP000234331">
    <property type="component" value="Unassembled WGS sequence"/>
</dbReference>
<accession>A0A2I2KWC0</accession>
<evidence type="ECO:0000313" key="1">
    <source>
        <dbReference type="EMBL" id="SNQ49954.1"/>
    </source>
</evidence>
<evidence type="ECO:0000313" key="2">
    <source>
        <dbReference type="Proteomes" id="UP000234331"/>
    </source>
</evidence>
<reference evidence="1 2" key="1">
    <citation type="submission" date="2017-06" db="EMBL/GenBank/DDBJ databases">
        <authorList>
            <person name="Kim H.J."/>
            <person name="Triplett B.A."/>
        </authorList>
    </citation>
    <scope>NUCLEOTIDE SEQUENCE [LARGE SCALE GENOMIC DNA]</scope>
    <source>
        <strain evidence="1">FRACA_ARgP5</strain>
    </source>
</reference>
<dbReference type="EMBL" id="FZMO01000330">
    <property type="protein sequence ID" value="SNQ49954.1"/>
    <property type="molecule type" value="Genomic_DNA"/>
</dbReference>
<gene>
    <name evidence="1" type="ORF">FRACA_3960001</name>
</gene>
<name>A0A2I2KWC0_9ACTN</name>
<dbReference type="AlphaFoldDB" id="A0A2I2KWC0"/>
<keyword evidence="2" id="KW-1185">Reference proteome</keyword>
<sequence length="68" mass="7363">MLGSSKTPILQRSGGDASVQVRMLIDWRMYVNPGREAGAGERFGGTVDDAQRPPTCQARARRCVSGIQ</sequence>
<protein>
    <submittedName>
        <fullName evidence="1">Uncharacterized protein</fullName>
    </submittedName>
</protein>
<organism evidence="1 2">
    <name type="scientific">Frankia canadensis</name>
    <dbReference type="NCBI Taxonomy" id="1836972"/>
    <lineage>
        <taxon>Bacteria</taxon>
        <taxon>Bacillati</taxon>
        <taxon>Actinomycetota</taxon>
        <taxon>Actinomycetes</taxon>
        <taxon>Frankiales</taxon>
        <taxon>Frankiaceae</taxon>
        <taxon>Frankia</taxon>
    </lineage>
</organism>